<gene>
    <name evidence="1" type="ordered locus">Echvi_0581</name>
</gene>
<name>L0FSF4_ECHVK</name>
<keyword evidence="2" id="KW-1185">Reference proteome</keyword>
<organism evidence="1 2">
    <name type="scientific">Echinicola vietnamensis (strain DSM 17526 / LMG 23754 / KMM 6221)</name>
    <dbReference type="NCBI Taxonomy" id="926556"/>
    <lineage>
        <taxon>Bacteria</taxon>
        <taxon>Pseudomonadati</taxon>
        <taxon>Bacteroidota</taxon>
        <taxon>Cytophagia</taxon>
        <taxon>Cytophagales</taxon>
        <taxon>Cyclobacteriaceae</taxon>
        <taxon>Echinicola</taxon>
    </lineage>
</organism>
<dbReference type="EMBL" id="CP003346">
    <property type="protein sequence ID" value="AGA76859.1"/>
    <property type="molecule type" value="Genomic_DNA"/>
</dbReference>
<evidence type="ECO:0000313" key="1">
    <source>
        <dbReference type="EMBL" id="AGA76859.1"/>
    </source>
</evidence>
<dbReference type="Proteomes" id="UP000010796">
    <property type="component" value="Chromosome"/>
</dbReference>
<proteinExistence type="predicted"/>
<dbReference type="KEGG" id="evi:Echvi_0581"/>
<accession>L0FSF4</accession>
<sequence>MFNCLFMLCFLQPSRLKKVNFSGFEVFYRTLKVCFGIETEKPRLFTKRVVFFRKISVCQKKIRKRIRLLVRMKTSF</sequence>
<evidence type="ECO:0000313" key="2">
    <source>
        <dbReference type="Proteomes" id="UP000010796"/>
    </source>
</evidence>
<reference evidence="2" key="1">
    <citation type="submission" date="2012-02" db="EMBL/GenBank/DDBJ databases">
        <title>The complete genome of Echinicola vietnamensis DSM 17526.</title>
        <authorList>
            <person name="Lucas S."/>
            <person name="Copeland A."/>
            <person name="Lapidus A."/>
            <person name="Glavina del Rio T."/>
            <person name="Dalin E."/>
            <person name="Tice H."/>
            <person name="Bruce D."/>
            <person name="Goodwin L."/>
            <person name="Pitluck S."/>
            <person name="Peters L."/>
            <person name="Ovchinnikova G."/>
            <person name="Teshima H."/>
            <person name="Kyrpides N."/>
            <person name="Mavromatis K."/>
            <person name="Ivanova N."/>
            <person name="Brettin T."/>
            <person name="Detter J.C."/>
            <person name="Han C."/>
            <person name="Larimer F."/>
            <person name="Land M."/>
            <person name="Hauser L."/>
            <person name="Markowitz V."/>
            <person name="Cheng J.-F."/>
            <person name="Hugenholtz P."/>
            <person name="Woyke T."/>
            <person name="Wu D."/>
            <person name="Brambilla E."/>
            <person name="Klenk H.-P."/>
            <person name="Eisen J.A."/>
        </authorList>
    </citation>
    <scope>NUCLEOTIDE SEQUENCE [LARGE SCALE GENOMIC DNA]</scope>
    <source>
        <strain evidence="2">DSM 17526 / LMG 23754 / KMM 6221</strain>
    </source>
</reference>
<protein>
    <submittedName>
        <fullName evidence="1">Uncharacterized protein</fullName>
    </submittedName>
</protein>
<dbReference type="HOGENOM" id="CLU_2648713_0_0_10"/>
<dbReference type="AlphaFoldDB" id="L0FSF4"/>